<gene>
    <name evidence="2" type="ORF">IEQ34_017807</name>
</gene>
<dbReference type="EMBL" id="JAGFBR010000016">
    <property type="protein sequence ID" value="KAH0453483.1"/>
    <property type="molecule type" value="Genomic_DNA"/>
</dbReference>
<protein>
    <submittedName>
        <fullName evidence="2">Uncharacterized protein</fullName>
    </submittedName>
</protein>
<evidence type="ECO:0000313" key="2">
    <source>
        <dbReference type="EMBL" id="KAH0453483.1"/>
    </source>
</evidence>
<comment type="caution">
    <text evidence="2">The sequence shown here is derived from an EMBL/GenBank/DDBJ whole genome shotgun (WGS) entry which is preliminary data.</text>
</comment>
<feature type="region of interest" description="Disordered" evidence="1">
    <location>
        <begin position="60"/>
        <end position="88"/>
    </location>
</feature>
<dbReference type="Proteomes" id="UP000775213">
    <property type="component" value="Unassembled WGS sequence"/>
</dbReference>
<evidence type="ECO:0000313" key="3">
    <source>
        <dbReference type="Proteomes" id="UP000775213"/>
    </source>
</evidence>
<evidence type="ECO:0000256" key="1">
    <source>
        <dbReference type="SAM" id="MobiDB-lite"/>
    </source>
</evidence>
<dbReference type="AlphaFoldDB" id="A0AAV7GDM6"/>
<proteinExistence type="predicted"/>
<name>A0AAV7GDM6_DENCH</name>
<accession>A0AAV7GDM6</accession>
<reference evidence="2 3" key="1">
    <citation type="journal article" date="2021" name="Hortic Res">
        <title>Chromosome-scale assembly of the Dendrobium chrysotoxum genome enhances the understanding of orchid evolution.</title>
        <authorList>
            <person name="Zhang Y."/>
            <person name="Zhang G.Q."/>
            <person name="Zhang D."/>
            <person name="Liu X.D."/>
            <person name="Xu X.Y."/>
            <person name="Sun W.H."/>
            <person name="Yu X."/>
            <person name="Zhu X."/>
            <person name="Wang Z.W."/>
            <person name="Zhao X."/>
            <person name="Zhong W.Y."/>
            <person name="Chen H."/>
            <person name="Yin W.L."/>
            <person name="Huang T."/>
            <person name="Niu S.C."/>
            <person name="Liu Z.J."/>
        </authorList>
    </citation>
    <scope>NUCLEOTIDE SEQUENCE [LARGE SCALE GENOMIC DNA]</scope>
    <source>
        <strain evidence="2">Lindl</strain>
    </source>
</reference>
<feature type="compositionally biased region" description="Polar residues" evidence="1">
    <location>
        <begin position="68"/>
        <end position="88"/>
    </location>
</feature>
<sequence>MEDEERMRQKPPPSMVRRTGSFLGILVAEGGSLPLSLNKSSSATHTNTLRHPNVARLGAPSATGLIRGSSNPVVSGHTNGHNASTCSSVRIPPFRVSTPSSPILSFPQNKGWTVTSPSTFLPSLPSLIPKLCTKFPPALSPDM</sequence>
<keyword evidence="3" id="KW-1185">Reference proteome</keyword>
<organism evidence="2 3">
    <name type="scientific">Dendrobium chrysotoxum</name>
    <name type="common">Orchid</name>
    <dbReference type="NCBI Taxonomy" id="161865"/>
    <lineage>
        <taxon>Eukaryota</taxon>
        <taxon>Viridiplantae</taxon>
        <taxon>Streptophyta</taxon>
        <taxon>Embryophyta</taxon>
        <taxon>Tracheophyta</taxon>
        <taxon>Spermatophyta</taxon>
        <taxon>Magnoliopsida</taxon>
        <taxon>Liliopsida</taxon>
        <taxon>Asparagales</taxon>
        <taxon>Orchidaceae</taxon>
        <taxon>Epidendroideae</taxon>
        <taxon>Malaxideae</taxon>
        <taxon>Dendrobiinae</taxon>
        <taxon>Dendrobium</taxon>
    </lineage>
</organism>